<dbReference type="AlphaFoldDB" id="A0A5P1F5R3"/>
<dbReference type="InterPro" id="IPR004827">
    <property type="entry name" value="bZIP"/>
</dbReference>
<reference evidence="6" key="1">
    <citation type="journal article" date="2017" name="Nat. Commun.">
        <title>The asparagus genome sheds light on the origin and evolution of a young Y chromosome.</title>
        <authorList>
            <person name="Harkess A."/>
            <person name="Zhou J."/>
            <person name="Xu C."/>
            <person name="Bowers J.E."/>
            <person name="Van der Hulst R."/>
            <person name="Ayyampalayam S."/>
            <person name="Mercati F."/>
            <person name="Riccardi P."/>
            <person name="McKain M.R."/>
            <person name="Kakrana A."/>
            <person name="Tang H."/>
            <person name="Ray J."/>
            <person name="Groenendijk J."/>
            <person name="Arikit S."/>
            <person name="Mathioni S.M."/>
            <person name="Nakano M."/>
            <person name="Shan H."/>
            <person name="Telgmann-Rauber A."/>
            <person name="Kanno A."/>
            <person name="Yue Z."/>
            <person name="Chen H."/>
            <person name="Li W."/>
            <person name="Chen Y."/>
            <person name="Xu X."/>
            <person name="Zhang Y."/>
            <person name="Luo S."/>
            <person name="Chen H."/>
            <person name="Gao J."/>
            <person name="Mao Z."/>
            <person name="Pires J.C."/>
            <person name="Luo M."/>
            <person name="Kudrna D."/>
            <person name="Wing R.A."/>
            <person name="Meyers B.C."/>
            <person name="Yi K."/>
            <person name="Kong H."/>
            <person name="Lavrijsen P."/>
            <person name="Sunseri F."/>
            <person name="Falavigna A."/>
            <person name="Ye Y."/>
            <person name="Leebens-Mack J.H."/>
            <person name="Chen G."/>
        </authorList>
    </citation>
    <scope>NUCLEOTIDE SEQUENCE [LARGE SCALE GENOMIC DNA]</scope>
    <source>
        <strain evidence="6">cv. DH0086</strain>
    </source>
</reference>
<evidence type="ECO:0000313" key="6">
    <source>
        <dbReference type="Proteomes" id="UP000243459"/>
    </source>
</evidence>
<dbReference type="Gene3D" id="1.20.5.170">
    <property type="match status" value="1"/>
</dbReference>
<evidence type="ECO:0000256" key="3">
    <source>
        <dbReference type="SAM" id="MobiDB-lite"/>
    </source>
</evidence>
<keyword evidence="2" id="KW-0804">Transcription</keyword>
<evidence type="ECO:0000256" key="2">
    <source>
        <dbReference type="ARBA" id="ARBA00023163"/>
    </source>
</evidence>
<organism evidence="5 6">
    <name type="scientific">Asparagus officinalis</name>
    <name type="common">Garden asparagus</name>
    <dbReference type="NCBI Taxonomy" id="4686"/>
    <lineage>
        <taxon>Eukaryota</taxon>
        <taxon>Viridiplantae</taxon>
        <taxon>Streptophyta</taxon>
        <taxon>Embryophyta</taxon>
        <taxon>Tracheophyta</taxon>
        <taxon>Spermatophyta</taxon>
        <taxon>Magnoliopsida</taxon>
        <taxon>Liliopsida</taxon>
        <taxon>Asparagales</taxon>
        <taxon>Asparagaceae</taxon>
        <taxon>Asparagoideae</taxon>
        <taxon>Asparagus</taxon>
    </lineage>
</organism>
<feature type="domain" description="BZIP" evidence="4">
    <location>
        <begin position="144"/>
        <end position="181"/>
    </location>
</feature>
<gene>
    <name evidence="5" type="ORF">A4U43_C04F34620</name>
</gene>
<dbReference type="PANTHER" id="PTHR47162:SF10">
    <property type="entry name" value="METHYL-CPG-BINDING DOMAIN-CONTAINING PROTEIN 9 ISOFORM X1"/>
    <property type="match status" value="1"/>
</dbReference>
<dbReference type="Pfam" id="PF00170">
    <property type="entry name" value="bZIP_1"/>
    <property type="match status" value="1"/>
</dbReference>
<keyword evidence="6" id="KW-1185">Reference proteome</keyword>
<dbReference type="EMBL" id="CM007384">
    <property type="protein sequence ID" value="ONK73726.1"/>
    <property type="molecule type" value="Genomic_DNA"/>
</dbReference>
<sequence length="240" mass="26808">MASDKGKFSGRGESSSCAEAAAISSATKDGGGEEFQSLRPLHGFLQRQRQLSCTTKQKSDVLPVDHKDSDAAGTLEPAIITSSNLPEWAQPLEPVRKLPTNVGARIRNCVYSSLEKSPPEWAKEILEYSISKEVYKGNASGPTKIRNREFAMQSRERKKMYVKELEMKSKYLESECRRLDNALRCRMAENFALHQLLQKDCASAAKQESAVLFMGNTLGDPDCCFRFCFLLYTTLFEVGT</sequence>
<evidence type="ECO:0000256" key="1">
    <source>
        <dbReference type="ARBA" id="ARBA00023015"/>
    </source>
</evidence>
<accession>A0A5P1F5R3</accession>
<evidence type="ECO:0000259" key="4">
    <source>
        <dbReference type="Pfam" id="PF00170"/>
    </source>
</evidence>
<dbReference type="Proteomes" id="UP000243459">
    <property type="component" value="Chromosome 4"/>
</dbReference>
<proteinExistence type="predicted"/>
<dbReference type="InterPro" id="IPR046347">
    <property type="entry name" value="bZIP_sf"/>
</dbReference>
<dbReference type="PANTHER" id="PTHR47162">
    <property type="entry name" value="OS02G0192300 PROTEIN"/>
    <property type="match status" value="1"/>
</dbReference>
<dbReference type="CDD" id="cd14704">
    <property type="entry name" value="bZIP_HY5-like"/>
    <property type="match status" value="1"/>
</dbReference>
<feature type="compositionally biased region" description="Low complexity" evidence="3">
    <location>
        <begin position="14"/>
        <end position="26"/>
    </location>
</feature>
<dbReference type="Gramene" id="ONK73726">
    <property type="protein sequence ID" value="ONK73726"/>
    <property type="gene ID" value="A4U43_C04F34620"/>
</dbReference>
<feature type="region of interest" description="Disordered" evidence="3">
    <location>
        <begin position="1"/>
        <end position="37"/>
    </location>
</feature>
<dbReference type="GO" id="GO:0003700">
    <property type="term" value="F:DNA-binding transcription factor activity"/>
    <property type="evidence" value="ECO:0007669"/>
    <property type="project" value="InterPro"/>
</dbReference>
<keyword evidence="1" id="KW-0805">Transcription regulation</keyword>
<evidence type="ECO:0000313" key="5">
    <source>
        <dbReference type="EMBL" id="ONK73726.1"/>
    </source>
</evidence>
<dbReference type="SUPFAM" id="SSF57959">
    <property type="entry name" value="Leucine zipper domain"/>
    <property type="match status" value="1"/>
</dbReference>
<protein>
    <recommendedName>
        <fullName evidence="4">BZIP domain-containing protein</fullName>
    </recommendedName>
</protein>
<name>A0A5P1F5R3_ASPOF</name>